<comment type="function">
    <text evidence="4 5">Gas vesicles are hollow, gas filled proteinaceous nanostructures found in some microorganisms. During planktonic growth they allow positioning of the organism at a favorable depth for light or nutrient acquisition. GvpA forms the protein shell.</text>
</comment>
<dbReference type="NCBIfam" id="NF006872">
    <property type="entry name" value="PRK09368.1"/>
    <property type="match status" value="1"/>
</dbReference>
<keyword evidence="8" id="KW-1185">Reference proteome</keyword>
<dbReference type="Pfam" id="PF00741">
    <property type="entry name" value="Gas_vesicle"/>
    <property type="match status" value="1"/>
</dbReference>
<evidence type="ECO:0000256" key="5">
    <source>
        <dbReference type="RuleBase" id="RU000632"/>
    </source>
</evidence>
<keyword evidence="1 4" id="KW-0304">Gas vesicle</keyword>
<feature type="region of interest" description="Disordered" evidence="6">
    <location>
        <begin position="1"/>
        <end position="20"/>
    </location>
</feature>
<evidence type="ECO:0000256" key="6">
    <source>
        <dbReference type="SAM" id="MobiDB-lite"/>
    </source>
</evidence>
<accession>A0ABV3DWQ2</accession>
<name>A0ABV3DWQ2_9ACTN</name>
<feature type="region of interest" description="Disordered" evidence="6">
    <location>
        <begin position="120"/>
        <end position="164"/>
    </location>
</feature>
<dbReference type="PANTHER" id="PTHR35344:SF4">
    <property type="entry name" value="GAS VESICLE PROTEIN A1"/>
    <property type="match status" value="1"/>
</dbReference>
<evidence type="ECO:0000256" key="4">
    <source>
        <dbReference type="HAMAP-Rule" id="MF_00576"/>
    </source>
</evidence>
<gene>
    <name evidence="7" type="primary">gvpJ</name>
    <name evidence="4" type="synonym">gvpA</name>
    <name evidence="7" type="ORF">AB0C36_42675</name>
</gene>
<reference evidence="7 8" key="1">
    <citation type="submission" date="2024-06" db="EMBL/GenBank/DDBJ databases">
        <title>The Natural Products Discovery Center: Release of the First 8490 Sequenced Strains for Exploring Actinobacteria Biosynthetic Diversity.</title>
        <authorList>
            <person name="Kalkreuter E."/>
            <person name="Kautsar S.A."/>
            <person name="Yang D."/>
            <person name="Bader C.D."/>
            <person name="Teijaro C.N."/>
            <person name="Fluegel L."/>
            <person name="Davis C.M."/>
            <person name="Simpson J.R."/>
            <person name="Lauterbach L."/>
            <person name="Steele A.D."/>
            <person name="Gui C."/>
            <person name="Meng S."/>
            <person name="Li G."/>
            <person name="Viehrig K."/>
            <person name="Ye F."/>
            <person name="Su P."/>
            <person name="Kiefer A.F."/>
            <person name="Nichols A."/>
            <person name="Cepeda A.J."/>
            <person name="Yan W."/>
            <person name="Fan B."/>
            <person name="Jiang Y."/>
            <person name="Adhikari A."/>
            <person name="Zheng C.-J."/>
            <person name="Schuster L."/>
            <person name="Cowan T.M."/>
            <person name="Smanski M.J."/>
            <person name="Chevrette M.G."/>
            <person name="De Carvalho L.P.S."/>
            <person name="Shen B."/>
        </authorList>
    </citation>
    <scope>NUCLEOTIDE SEQUENCE [LARGE SCALE GENOMIC DNA]</scope>
    <source>
        <strain evidence="7 8">NPDC048946</strain>
    </source>
</reference>
<proteinExistence type="inferred from homology"/>
<protein>
    <recommendedName>
        <fullName evidence="4">Gas vesicle protein A</fullName>
        <shortName evidence="4">GVP</shortName>
    </recommendedName>
</protein>
<evidence type="ECO:0000256" key="3">
    <source>
        <dbReference type="ARBA" id="ARBA00035646"/>
    </source>
</evidence>
<comment type="caution">
    <text evidence="7">The sequence shown here is derived from an EMBL/GenBank/DDBJ whole genome shotgun (WGS) entry which is preliminary data.</text>
</comment>
<evidence type="ECO:0000256" key="1">
    <source>
        <dbReference type="ARBA" id="ARBA00022987"/>
    </source>
</evidence>
<comment type="similarity">
    <text evidence="3 4 5">Belongs to the gas vesicle GvpA family.</text>
</comment>
<dbReference type="InterPro" id="IPR018493">
    <property type="entry name" value="GvpA-like_CS"/>
</dbReference>
<dbReference type="InterPro" id="IPR000638">
    <property type="entry name" value="Gas-vesicle_GvpA-like"/>
</dbReference>
<sequence>MGSPLQPAVSRQPASGGTQAGGTGNLYDVLDLILDRGLVIDVFVRVSLLGLELLQIDARIVVASVDTYLRFAEATNRLDLEHTGRRSTLPDMIGEVTEGGSRGKAEGAIGGAVNAIGGKVREAIGTGDEDDEEKDEAEKAPRRKKARAPEPERPRRRRRPAEES</sequence>
<comment type="subcellular location">
    <subcellularLocation>
        <location evidence="2 4 5">Gas vesicle shell</location>
    </subcellularLocation>
</comment>
<dbReference type="Proteomes" id="UP001551482">
    <property type="component" value="Unassembled WGS sequence"/>
</dbReference>
<dbReference type="InterPro" id="IPR050530">
    <property type="entry name" value="GvpA"/>
</dbReference>
<dbReference type="PROSITE" id="PS00234">
    <property type="entry name" value="GAS_VESICLE_A_1"/>
    <property type="match status" value="1"/>
</dbReference>
<dbReference type="HAMAP" id="MF_00576">
    <property type="entry name" value="Gas_vesicle_A"/>
    <property type="match status" value="1"/>
</dbReference>
<evidence type="ECO:0000256" key="2">
    <source>
        <dbReference type="ARBA" id="ARBA00035629"/>
    </source>
</evidence>
<evidence type="ECO:0000313" key="8">
    <source>
        <dbReference type="Proteomes" id="UP001551482"/>
    </source>
</evidence>
<dbReference type="PANTHER" id="PTHR35344">
    <property type="entry name" value="GAS VESICLE STRUCTURAL PROTEIN 2-RELATED"/>
    <property type="match status" value="1"/>
</dbReference>
<dbReference type="RefSeq" id="WP_358365081.1">
    <property type="nucleotide sequence ID" value="NZ_JBEZFP010000258.1"/>
</dbReference>
<dbReference type="EMBL" id="JBEZFP010000258">
    <property type="protein sequence ID" value="MEU8140176.1"/>
    <property type="molecule type" value="Genomic_DNA"/>
</dbReference>
<comment type="subunit">
    <text evidence="4 5">The gas vesicle shell is 2 nm thick and consists of a single layer of this protein. It forms helical ribs nearly perpendicular to the long axis of the vesicle.</text>
</comment>
<dbReference type="PROSITE" id="PS00669">
    <property type="entry name" value="GAS_VESICLE_A_2"/>
    <property type="match status" value="1"/>
</dbReference>
<organism evidence="7 8">
    <name type="scientific">Streptodolium elevatio</name>
    <dbReference type="NCBI Taxonomy" id="3157996"/>
    <lineage>
        <taxon>Bacteria</taxon>
        <taxon>Bacillati</taxon>
        <taxon>Actinomycetota</taxon>
        <taxon>Actinomycetes</taxon>
        <taxon>Kitasatosporales</taxon>
        <taxon>Streptomycetaceae</taxon>
        <taxon>Streptodolium</taxon>
    </lineage>
</organism>
<dbReference type="InterPro" id="IPR047870">
    <property type="entry name" value="Gas_vesicle_GvpA"/>
</dbReference>
<evidence type="ECO:0000313" key="7">
    <source>
        <dbReference type="EMBL" id="MEU8140176.1"/>
    </source>
</evidence>
<feature type="compositionally biased region" description="Basic residues" evidence="6">
    <location>
        <begin position="154"/>
        <end position="164"/>
    </location>
</feature>